<evidence type="ECO:0008006" key="3">
    <source>
        <dbReference type="Google" id="ProtNLM"/>
    </source>
</evidence>
<sequence length="86" mass="9291">MLQLCSPFCYSLAVTARGDIPSAERERLHEAARGADDAAAELKAAVRAAWLAGASIRAIATELRKSTRTIQNWLEGVRHDAPSLES</sequence>
<reference evidence="1 2" key="1">
    <citation type="journal article" date="2016" name="Genome Announc.">
        <title>Draft Genome Sequences of Five Rapidly Growing Mycobacterium Species, M. thermoresistibile, M. fortuitum subsp. acetamidolyticum, M. canariasense, M. brisbanense, and M. novocastrense.</title>
        <authorList>
            <person name="Katahira K."/>
            <person name="Ogura Y."/>
            <person name="Gotoh Y."/>
            <person name="Hayashi T."/>
        </authorList>
    </citation>
    <scope>NUCLEOTIDE SEQUENCE [LARGE SCALE GENOMIC DNA]</scope>
    <source>
        <strain evidence="1 2">JCM18114</strain>
    </source>
</reference>
<gene>
    <name evidence="1" type="ORF">RMCN_5134</name>
</gene>
<protein>
    <recommendedName>
        <fullName evidence="3">Helix-turn-helix domain-containing protein</fullName>
    </recommendedName>
</protein>
<dbReference type="Proteomes" id="UP000069773">
    <property type="component" value="Unassembled WGS sequence"/>
</dbReference>
<comment type="caution">
    <text evidence="1">The sequence shown here is derived from an EMBL/GenBank/DDBJ whole genome shotgun (WGS) entry which is preliminary data.</text>
</comment>
<dbReference type="EMBL" id="BCTA01000080">
    <property type="protein sequence ID" value="GAT12001.1"/>
    <property type="molecule type" value="Genomic_DNA"/>
</dbReference>
<name>A0ABQ0KQW6_MYCNV</name>
<accession>A0ABQ0KQW6</accession>
<evidence type="ECO:0000313" key="1">
    <source>
        <dbReference type="EMBL" id="GAT12001.1"/>
    </source>
</evidence>
<evidence type="ECO:0000313" key="2">
    <source>
        <dbReference type="Proteomes" id="UP000069773"/>
    </source>
</evidence>
<keyword evidence="2" id="KW-1185">Reference proteome</keyword>
<organism evidence="1 2">
    <name type="scientific">Mycolicibacterium novocastrense</name>
    <name type="common">Mycobacterium novocastrense</name>
    <dbReference type="NCBI Taxonomy" id="59813"/>
    <lineage>
        <taxon>Bacteria</taxon>
        <taxon>Bacillati</taxon>
        <taxon>Actinomycetota</taxon>
        <taxon>Actinomycetes</taxon>
        <taxon>Mycobacteriales</taxon>
        <taxon>Mycobacteriaceae</taxon>
        <taxon>Mycolicibacterium</taxon>
    </lineage>
</organism>
<proteinExistence type="predicted"/>